<dbReference type="PANTHER" id="PTHR18901">
    <property type="entry name" value="2-DEOXYGLUCOSE-6-PHOSPHATE PHOSPHATASE 2"/>
    <property type="match status" value="1"/>
</dbReference>
<dbReference type="SUPFAM" id="SSF56784">
    <property type="entry name" value="HAD-like"/>
    <property type="match status" value="1"/>
</dbReference>
<dbReference type="AlphaFoldDB" id="A0A3S9A0T5"/>
<dbReference type="Gene3D" id="3.40.50.1000">
    <property type="entry name" value="HAD superfamily/HAD-like"/>
    <property type="match status" value="1"/>
</dbReference>
<dbReference type="CDD" id="cd16423">
    <property type="entry name" value="HAD_BPGM-like"/>
    <property type="match status" value="1"/>
</dbReference>
<dbReference type="InterPro" id="IPR041492">
    <property type="entry name" value="HAD_2"/>
</dbReference>
<keyword evidence="1" id="KW-0378">Hydrolase</keyword>
<evidence type="ECO:0000313" key="1">
    <source>
        <dbReference type="EMBL" id="AZN39370.1"/>
    </source>
</evidence>
<name>A0A3S9A0T5_9BACL</name>
<reference evidence="2" key="1">
    <citation type="submission" date="2018-12" db="EMBL/GenBank/DDBJ databases">
        <title>Genome sequence of Peanibacillus sp.</title>
        <authorList>
            <person name="Subramani G."/>
            <person name="Srinivasan S."/>
            <person name="Kim M.K."/>
        </authorList>
    </citation>
    <scope>NUCLEOTIDE SEQUENCE [LARGE SCALE GENOMIC DNA]</scope>
    <source>
        <strain evidence="2">18JY67-1</strain>
    </source>
</reference>
<keyword evidence="2" id="KW-1185">Reference proteome</keyword>
<dbReference type="SFLD" id="SFLDG01129">
    <property type="entry name" value="C1.5:_HAD__Beta-PGM__Phosphata"/>
    <property type="match status" value="1"/>
</dbReference>
<dbReference type="NCBIfam" id="TIGR01549">
    <property type="entry name" value="HAD-SF-IA-v1"/>
    <property type="match status" value="1"/>
</dbReference>
<dbReference type="Proteomes" id="UP000272528">
    <property type="component" value="Chromosome"/>
</dbReference>
<accession>A0A3S9A0T5</accession>
<dbReference type="InterPro" id="IPR023198">
    <property type="entry name" value="PGP-like_dom2"/>
</dbReference>
<dbReference type="KEGG" id="palb:EJC50_06620"/>
<gene>
    <name evidence="1" type="ORF">EJC50_06620</name>
</gene>
<proteinExistence type="predicted"/>
<dbReference type="SFLD" id="SFLDS00003">
    <property type="entry name" value="Haloacid_Dehalogenase"/>
    <property type="match status" value="1"/>
</dbReference>
<dbReference type="GO" id="GO:0016787">
    <property type="term" value="F:hydrolase activity"/>
    <property type="evidence" value="ECO:0007669"/>
    <property type="project" value="UniProtKB-KW"/>
</dbReference>
<evidence type="ECO:0000313" key="2">
    <source>
        <dbReference type="Proteomes" id="UP000272528"/>
    </source>
</evidence>
<sequence length="247" mass="27591">MNRNRQVDYANLTVLLFVHIHLKGTMTMTIKAIIFDFDGTLMDTETCAYDAICKVYKHYGQELALEKWAICIGTVNSPFDPYDHLQELAGRPLDRDQLKKHFDQLHDEELLSATLRAGVLEILDEAKRLGLRIALASSSDRAWIDRHLKEQGIADYFEVICTRDDVLRAKPDPALYLLALERLGLSADEAVAVEDSLNGLTAAKLAGLRAIAVPNPVTAQMNLSQADVMLDGFEGIVLEELLRKLAK</sequence>
<organism evidence="1 2">
    <name type="scientific">Paenibacillus albus</name>
    <dbReference type="NCBI Taxonomy" id="2495582"/>
    <lineage>
        <taxon>Bacteria</taxon>
        <taxon>Bacillati</taxon>
        <taxon>Bacillota</taxon>
        <taxon>Bacilli</taxon>
        <taxon>Bacillales</taxon>
        <taxon>Paenibacillaceae</taxon>
        <taxon>Paenibacillus</taxon>
    </lineage>
</organism>
<dbReference type="PRINTS" id="PR00413">
    <property type="entry name" value="HADHALOGNASE"/>
</dbReference>
<dbReference type="InterPro" id="IPR006439">
    <property type="entry name" value="HAD-SF_hydro_IA"/>
</dbReference>
<dbReference type="OrthoDB" id="9797743at2"/>
<dbReference type="PANTHER" id="PTHR18901:SF38">
    <property type="entry name" value="PSEUDOURIDINE-5'-PHOSPHATASE"/>
    <property type="match status" value="1"/>
</dbReference>
<dbReference type="InterPro" id="IPR036412">
    <property type="entry name" value="HAD-like_sf"/>
</dbReference>
<dbReference type="Gene3D" id="1.10.150.240">
    <property type="entry name" value="Putative phosphatase, domain 2"/>
    <property type="match status" value="1"/>
</dbReference>
<dbReference type="NCBIfam" id="TIGR01509">
    <property type="entry name" value="HAD-SF-IA-v3"/>
    <property type="match status" value="1"/>
</dbReference>
<dbReference type="Pfam" id="PF13419">
    <property type="entry name" value="HAD_2"/>
    <property type="match status" value="1"/>
</dbReference>
<dbReference type="EMBL" id="CP034437">
    <property type="protein sequence ID" value="AZN39370.1"/>
    <property type="molecule type" value="Genomic_DNA"/>
</dbReference>
<protein>
    <submittedName>
        <fullName evidence="1">HAD family hydrolase</fullName>
    </submittedName>
</protein>
<dbReference type="InterPro" id="IPR023214">
    <property type="entry name" value="HAD_sf"/>
</dbReference>